<dbReference type="GO" id="GO:0016780">
    <property type="term" value="F:phosphotransferase activity, for other substituted phosphate groups"/>
    <property type="evidence" value="ECO:0007669"/>
    <property type="project" value="TreeGrafter"/>
</dbReference>
<reference evidence="4 5" key="1">
    <citation type="submission" date="2017-04" db="EMBL/GenBank/DDBJ databases">
        <authorList>
            <person name="Afonso C.L."/>
            <person name="Miller P.J."/>
            <person name="Scott M.A."/>
            <person name="Spackman E."/>
            <person name="Goraichik I."/>
            <person name="Dimitrov K.M."/>
            <person name="Suarez D.L."/>
            <person name="Swayne D.E."/>
        </authorList>
    </citation>
    <scope>NUCLEOTIDE SEQUENCE [LARGE SCALE GENOMIC DNA]</scope>
    <source>
        <strain evidence="4 5">DSM 19625</strain>
    </source>
</reference>
<evidence type="ECO:0000256" key="2">
    <source>
        <dbReference type="SAM" id="Phobius"/>
    </source>
</evidence>
<dbReference type="OrthoDB" id="9808602at2"/>
<protein>
    <submittedName>
        <fullName evidence="4">Sugar transferase involved in LPS biosynthesis (Colanic, teichoic acid)</fullName>
    </submittedName>
</protein>
<keyword evidence="4" id="KW-0808">Transferase</keyword>
<keyword evidence="2" id="KW-1133">Transmembrane helix</keyword>
<accession>A0A1W2DCY8</accession>
<organism evidence="4 5">
    <name type="scientific">Pedobacter nyackensis</name>
    <dbReference type="NCBI Taxonomy" id="475255"/>
    <lineage>
        <taxon>Bacteria</taxon>
        <taxon>Pseudomonadati</taxon>
        <taxon>Bacteroidota</taxon>
        <taxon>Sphingobacteriia</taxon>
        <taxon>Sphingobacteriales</taxon>
        <taxon>Sphingobacteriaceae</taxon>
        <taxon>Pedobacter</taxon>
    </lineage>
</organism>
<sequence>MNTKRIFDLLVSSIAILLLLPFFILVALFIAFDSKGNIIYAQNRVGRNKVNFRLFKFRTMCTNADKQGLLTVGDHDSRITRAGYWLRKYKIDELPQLFNILKGDMSFVGPRPEVSKYVELYDATQQRVLSVRPGITDWASIEYIDENELLASASDPETYYKTNIIPRKITQNLRYIDHKNLWIDMKIILLTLKCIILKHR</sequence>
<name>A0A1W2DCY8_9SPHI</name>
<evidence type="ECO:0000256" key="1">
    <source>
        <dbReference type="ARBA" id="ARBA00006464"/>
    </source>
</evidence>
<keyword evidence="5" id="KW-1185">Reference proteome</keyword>
<dbReference type="STRING" id="475255.SAMN04488101_106186"/>
<evidence type="ECO:0000313" key="5">
    <source>
        <dbReference type="Proteomes" id="UP000192678"/>
    </source>
</evidence>
<comment type="similarity">
    <text evidence="1">Belongs to the bacterial sugar transferase family.</text>
</comment>
<dbReference type="RefSeq" id="WP_084289788.1">
    <property type="nucleotide sequence ID" value="NZ_FWYB01000006.1"/>
</dbReference>
<evidence type="ECO:0000259" key="3">
    <source>
        <dbReference type="Pfam" id="PF02397"/>
    </source>
</evidence>
<feature type="domain" description="Bacterial sugar transferase" evidence="3">
    <location>
        <begin position="4"/>
        <end position="196"/>
    </location>
</feature>
<dbReference type="PANTHER" id="PTHR30576">
    <property type="entry name" value="COLANIC BIOSYNTHESIS UDP-GLUCOSE LIPID CARRIER TRANSFERASE"/>
    <property type="match status" value="1"/>
</dbReference>
<dbReference type="AlphaFoldDB" id="A0A1W2DCY8"/>
<dbReference type="Pfam" id="PF02397">
    <property type="entry name" value="Bac_transf"/>
    <property type="match status" value="1"/>
</dbReference>
<keyword evidence="2" id="KW-0472">Membrane</keyword>
<dbReference type="EMBL" id="FWYB01000006">
    <property type="protein sequence ID" value="SMC95134.1"/>
    <property type="molecule type" value="Genomic_DNA"/>
</dbReference>
<gene>
    <name evidence="4" type="ORF">SAMN04488101_106186</name>
</gene>
<dbReference type="InterPro" id="IPR003362">
    <property type="entry name" value="Bact_transf"/>
</dbReference>
<keyword evidence="2" id="KW-0812">Transmembrane</keyword>
<evidence type="ECO:0000313" key="4">
    <source>
        <dbReference type="EMBL" id="SMC95134.1"/>
    </source>
</evidence>
<dbReference type="PANTHER" id="PTHR30576:SF20">
    <property type="entry name" value="QUINOVOSAMINEPHOSPHOTRANSFERAE-RELATED"/>
    <property type="match status" value="1"/>
</dbReference>
<feature type="transmembrane region" description="Helical" evidence="2">
    <location>
        <begin position="7"/>
        <end position="32"/>
    </location>
</feature>
<proteinExistence type="inferred from homology"/>
<dbReference type="Proteomes" id="UP000192678">
    <property type="component" value="Unassembled WGS sequence"/>
</dbReference>